<dbReference type="STRING" id="3988.B9RCZ9"/>
<sequence length="221" mass="24891">MWGGNTADYGEFPLFDSIQQYLLEDHEFQTLTSVPPFNSFQENSSLTSLLLTDPSFDVDDIDDRISCSFSSTDLLDEWINSSDQLDSTVNIKAEIPDEVASTLEDAVTSPNAETAGKKNAPSKGWQYRGVRRRPWGKYAAEIRDPKKNGARVWLGTYETPEDAALAYDQAAFKMRGCKAKLNFPHLIGSNDYQPPVRVSPKRRSLDPTTLLINHDSPKRRR</sequence>
<comment type="subcellular location">
    <subcellularLocation>
        <location evidence="1">Nucleus</location>
    </subcellularLocation>
</comment>
<dbReference type="PANTHER" id="PTHR31190:SF449">
    <property type="entry name" value="AP2_ERF DOMAIN-CONTAINING PROTEIN"/>
    <property type="match status" value="1"/>
</dbReference>
<evidence type="ECO:0000259" key="8">
    <source>
        <dbReference type="PROSITE" id="PS51032"/>
    </source>
</evidence>
<dbReference type="FunFam" id="3.30.730.10:FF:000001">
    <property type="entry name" value="Ethylene-responsive transcription factor 2"/>
    <property type="match status" value="1"/>
</dbReference>
<dbReference type="PANTHER" id="PTHR31190">
    <property type="entry name" value="DNA-BINDING DOMAIN"/>
    <property type="match status" value="1"/>
</dbReference>
<dbReference type="GO" id="GO:0003677">
    <property type="term" value="F:DNA binding"/>
    <property type="evidence" value="ECO:0007669"/>
    <property type="project" value="UniProtKB-KW"/>
</dbReference>
<evidence type="ECO:0000256" key="5">
    <source>
        <dbReference type="ARBA" id="ARBA00023242"/>
    </source>
</evidence>
<reference evidence="10" key="1">
    <citation type="journal article" date="2010" name="Nat. Biotechnol.">
        <title>Draft genome sequence of the oilseed species Ricinus communis.</title>
        <authorList>
            <person name="Chan A.P."/>
            <person name="Crabtree J."/>
            <person name="Zhao Q."/>
            <person name="Lorenzi H."/>
            <person name="Orvis J."/>
            <person name="Puiu D."/>
            <person name="Melake-Berhan A."/>
            <person name="Jones K.M."/>
            <person name="Redman J."/>
            <person name="Chen G."/>
            <person name="Cahoon E.B."/>
            <person name="Gedil M."/>
            <person name="Stanke M."/>
            <person name="Haas B.J."/>
            <person name="Wortman J.R."/>
            <person name="Fraser-Liggett C.M."/>
            <person name="Ravel J."/>
            <person name="Rabinowicz P.D."/>
        </authorList>
    </citation>
    <scope>NUCLEOTIDE SEQUENCE [LARGE SCALE GENOMIC DNA]</scope>
    <source>
        <strain evidence="10">cv. Hale</strain>
    </source>
</reference>
<accession>B9RCZ9</accession>
<organism evidence="9 10">
    <name type="scientific">Ricinus communis</name>
    <name type="common">Castor bean</name>
    <dbReference type="NCBI Taxonomy" id="3988"/>
    <lineage>
        <taxon>Eukaryota</taxon>
        <taxon>Viridiplantae</taxon>
        <taxon>Streptophyta</taxon>
        <taxon>Embryophyta</taxon>
        <taxon>Tracheophyta</taxon>
        <taxon>Spermatophyta</taxon>
        <taxon>Magnoliopsida</taxon>
        <taxon>eudicotyledons</taxon>
        <taxon>Gunneridae</taxon>
        <taxon>Pentapetalae</taxon>
        <taxon>rosids</taxon>
        <taxon>fabids</taxon>
        <taxon>Malpighiales</taxon>
        <taxon>Euphorbiaceae</taxon>
        <taxon>Acalyphoideae</taxon>
        <taxon>Acalypheae</taxon>
        <taxon>Ricinus</taxon>
    </lineage>
</organism>
<dbReference type="SUPFAM" id="SSF54171">
    <property type="entry name" value="DNA-binding domain"/>
    <property type="match status" value="1"/>
</dbReference>
<name>B9RCZ9_RICCO</name>
<protein>
    <submittedName>
        <fullName evidence="9">Ethylene-responsive transcription factor, putative</fullName>
    </submittedName>
</protein>
<dbReference type="InterPro" id="IPR016177">
    <property type="entry name" value="DNA-bd_dom_sf"/>
</dbReference>
<keyword evidence="2" id="KW-0805">Transcription regulation</keyword>
<evidence type="ECO:0000256" key="3">
    <source>
        <dbReference type="ARBA" id="ARBA00023125"/>
    </source>
</evidence>
<evidence type="ECO:0000256" key="1">
    <source>
        <dbReference type="ARBA" id="ARBA00004123"/>
    </source>
</evidence>
<dbReference type="PROSITE" id="PS51032">
    <property type="entry name" value="AP2_ERF"/>
    <property type="match status" value="1"/>
</dbReference>
<keyword evidence="4" id="KW-0804">Transcription</keyword>
<dbReference type="InterPro" id="IPR044808">
    <property type="entry name" value="ERF_plant"/>
</dbReference>
<gene>
    <name evidence="9" type="ORF">RCOM_1608400</name>
</gene>
<evidence type="ECO:0000256" key="4">
    <source>
        <dbReference type="ARBA" id="ARBA00023163"/>
    </source>
</evidence>
<evidence type="ECO:0000256" key="7">
    <source>
        <dbReference type="SAM" id="MobiDB-lite"/>
    </source>
</evidence>
<evidence type="ECO:0000313" key="9">
    <source>
        <dbReference type="EMBL" id="EEF50257.1"/>
    </source>
</evidence>
<keyword evidence="3" id="KW-0238">DNA-binding</keyword>
<dbReference type="CDD" id="cd00018">
    <property type="entry name" value="AP2"/>
    <property type="match status" value="1"/>
</dbReference>
<dbReference type="InParanoid" id="B9RCZ9"/>
<dbReference type="EMBL" id="EQ973775">
    <property type="protein sequence ID" value="EEF50257.1"/>
    <property type="molecule type" value="Genomic_DNA"/>
</dbReference>
<keyword evidence="5" id="KW-0539">Nucleus</keyword>
<evidence type="ECO:0000313" key="10">
    <source>
        <dbReference type="Proteomes" id="UP000008311"/>
    </source>
</evidence>
<dbReference type="GO" id="GO:0009873">
    <property type="term" value="P:ethylene-activated signaling pathway"/>
    <property type="evidence" value="ECO:0007669"/>
    <property type="project" value="InterPro"/>
</dbReference>
<dbReference type="Pfam" id="PF00847">
    <property type="entry name" value="AP2"/>
    <property type="match status" value="1"/>
</dbReference>
<feature type="region of interest" description="Disordered" evidence="7">
    <location>
        <begin position="189"/>
        <end position="221"/>
    </location>
</feature>
<keyword evidence="10" id="KW-1185">Reference proteome</keyword>
<evidence type="ECO:0000256" key="6">
    <source>
        <dbReference type="ARBA" id="ARBA00024343"/>
    </source>
</evidence>
<dbReference type="Proteomes" id="UP000008311">
    <property type="component" value="Unassembled WGS sequence"/>
</dbReference>
<dbReference type="SMART" id="SM00380">
    <property type="entry name" value="AP2"/>
    <property type="match status" value="1"/>
</dbReference>
<dbReference type="Gene3D" id="3.30.730.10">
    <property type="entry name" value="AP2/ERF domain"/>
    <property type="match status" value="1"/>
</dbReference>
<dbReference type="AlphaFoldDB" id="B9RCZ9"/>
<dbReference type="GO" id="GO:0003700">
    <property type="term" value="F:DNA-binding transcription factor activity"/>
    <property type="evidence" value="ECO:0007669"/>
    <property type="project" value="InterPro"/>
</dbReference>
<dbReference type="InterPro" id="IPR036955">
    <property type="entry name" value="AP2/ERF_dom_sf"/>
</dbReference>
<evidence type="ECO:0000256" key="2">
    <source>
        <dbReference type="ARBA" id="ARBA00023015"/>
    </source>
</evidence>
<comment type="similarity">
    <text evidence="6">Belongs to the AP2/ERF transcription factor family. ERF subfamily.</text>
</comment>
<dbReference type="PRINTS" id="PR00367">
    <property type="entry name" value="ETHRSPELEMNT"/>
</dbReference>
<dbReference type="GO" id="GO:0005634">
    <property type="term" value="C:nucleus"/>
    <property type="evidence" value="ECO:0007669"/>
    <property type="project" value="UniProtKB-SubCell"/>
</dbReference>
<dbReference type="OrthoDB" id="552345at2759"/>
<dbReference type="InterPro" id="IPR001471">
    <property type="entry name" value="AP2/ERF_dom"/>
</dbReference>
<proteinExistence type="inferred from homology"/>
<dbReference type="KEGG" id="rcu:8265783"/>
<feature type="domain" description="AP2/ERF" evidence="8">
    <location>
        <begin position="126"/>
        <end position="184"/>
    </location>
</feature>